<sequence>MRLIDKIALGLLLAGVLISTGCGSDKYPNELSLEDAPETIAEAFKDEKNANIKSMAIRATQLLKSRNYTGAHGILKQLMTLPDLNPEQRDLIASGLMAVAENLNKAAEQGNAQAGRYLKQQSFGK</sequence>
<dbReference type="PROSITE" id="PS51257">
    <property type="entry name" value="PROKAR_LIPOPROTEIN"/>
    <property type="match status" value="1"/>
</dbReference>
<dbReference type="AlphaFoldDB" id="A0A381VRK3"/>
<gene>
    <name evidence="1" type="ORF">METZ01_LOCUS95121</name>
</gene>
<accession>A0A381VRK3</accession>
<proteinExistence type="predicted"/>
<protein>
    <submittedName>
        <fullName evidence="1">Uncharacterized protein</fullName>
    </submittedName>
</protein>
<name>A0A381VRK3_9ZZZZ</name>
<reference evidence="1" key="1">
    <citation type="submission" date="2018-05" db="EMBL/GenBank/DDBJ databases">
        <authorList>
            <person name="Lanie J.A."/>
            <person name="Ng W.-L."/>
            <person name="Kazmierczak K.M."/>
            <person name="Andrzejewski T.M."/>
            <person name="Davidsen T.M."/>
            <person name="Wayne K.J."/>
            <person name="Tettelin H."/>
            <person name="Glass J.I."/>
            <person name="Rusch D."/>
            <person name="Podicherti R."/>
            <person name="Tsui H.-C.T."/>
            <person name="Winkler M.E."/>
        </authorList>
    </citation>
    <scope>NUCLEOTIDE SEQUENCE</scope>
</reference>
<dbReference type="EMBL" id="UINC01009423">
    <property type="protein sequence ID" value="SVA42267.1"/>
    <property type="molecule type" value="Genomic_DNA"/>
</dbReference>
<organism evidence="1">
    <name type="scientific">marine metagenome</name>
    <dbReference type="NCBI Taxonomy" id="408172"/>
    <lineage>
        <taxon>unclassified sequences</taxon>
        <taxon>metagenomes</taxon>
        <taxon>ecological metagenomes</taxon>
    </lineage>
</organism>
<evidence type="ECO:0000313" key="1">
    <source>
        <dbReference type="EMBL" id="SVA42267.1"/>
    </source>
</evidence>